<dbReference type="InterPro" id="IPR025724">
    <property type="entry name" value="GAG-pre-integrase_dom"/>
</dbReference>
<dbReference type="InterPro" id="IPR057670">
    <property type="entry name" value="SH3_retrovirus"/>
</dbReference>
<dbReference type="Pfam" id="PF07727">
    <property type="entry name" value="RVT_2"/>
    <property type="match status" value="1"/>
</dbReference>
<dbReference type="SUPFAM" id="SSF57756">
    <property type="entry name" value="Retrovirus zinc finger-like domains"/>
    <property type="match status" value="1"/>
</dbReference>
<feature type="compositionally biased region" description="Low complexity" evidence="6">
    <location>
        <begin position="7"/>
        <end position="19"/>
    </location>
</feature>
<dbReference type="Proteomes" id="UP000636709">
    <property type="component" value="Unassembled WGS sequence"/>
</dbReference>
<dbReference type="EMBL" id="JACEFO010001972">
    <property type="protein sequence ID" value="KAF8690661.1"/>
    <property type="molecule type" value="Genomic_DNA"/>
</dbReference>
<evidence type="ECO:0000259" key="8">
    <source>
        <dbReference type="PROSITE" id="PS50994"/>
    </source>
</evidence>
<dbReference type="GO" id="GO:0004190">
    <property type="term" value="F:aspartic-type endopeptidase activity"/>
    <property type="evidence" value="ECO:0007669"/>
    <property type="project" value="UniProtKB-KW"/>
</dbReference>
<feature type="domain" description="Integrase catalytic" evidence="8">
    <location>
        <begin position="564"/>
        <end position="733"/>
    </location>
</feature>
<dbReference type="GO" id="GO:0015074">
    <property type="term" value="P:DNA integration"/>
    <property type="evidence" value="ECO:0007669"/>
    <property type="project" value="InterPro"/>
</dbReference>
<evidence type="ECO:0000256" key="4">
    <source>
        <dbReference type="ARBA" id="ARBA00022801"/>
    </source>
</evidence>
<dbReference type="InterPro" id="IPR036397">
    <property type="entry name" value="RNaseH_sf"/>
</dbReference>
<feature type="compositionally biased region" description="Polar residues" evidence="6">
    <location>
        <begin position="358"/>
        <end position="368"/>
    </location>
</feature>
<accession>A0A835B562</accession>
<dbReference type="Pfam" id="PF14223">
    <property type="entry name" value="Retrotran_gag_2"/>
    <property type="match status" value="1"/>
</dbReference>
<feature type="compositionally biased region" description="Gly residues" evidence="6">
    <location>
        <begin position="283"/>
        <end position="297"/>
    </location>
</feature>
<evidence type="ECO:0000256" key="3">
    <source>
        <dbReference type="ARBA" id="ARBA00022750"/>
    </source>
</evidence>
<dbReference type="Pfam" id="PF13976">
    <property type="entry name" value="gag_pre-integrs"/>
    <property type="match status" value="1"/>
</dbReference>
<dbReference type="GO" id="GO:0006508">
    <property type="term" value="P:proteolysis"/>
    <property type="evidence" value="ECO:0007669"/>
    <property type="project" value="UniProtKB-KW"/>
</dbReference>
<dbReference type="InterPro" id="IPR013103">
    <property type="entry name" value="RVT_2"/>
</dbReference>
<dbReference type="PANTHER" id="PTHR42648">
    <property type="entry name" value="TRANSPOSASE, PUTATIVE-RELATED"/>
    <property type="match status" value="1"/>
</dbReference>
<evidence type="ECO:0000256" key="5">
    <source>
        <dbReference type="PROSITE-ProRule" id="PRU00047"/>
    </source>
</evidence>
<comment type="caution">
    <text evidence="9">The sequence shown here is derived from an EMBL/GenBank/DDBJ whole genome shotgun (WGS) entry which is preliminary data.</text>
</comment>
<keyword evidence="5" id="KW-0862">Zinc</keyword>
<evidence type="ECO:0000256" key="6">
    <source>
        <dbReference type="SAM" id="MobiDB-lite"/>
    </source>
</evidence>
<dbReference type="InterPro" id="IPR036875">
    <property type="entry name" value="Znf_CCHC_sf"/>
</dbReference>
<keyword evidence="2" id="KW-0479">Metal-binding</keyword>
<evidence type="ECO:0000256" key="1">
    <source>
        <dbReference type="ARBA" id="ARBA00022670"/>
    </source>
</evidence>
<keyword evidence="3" id="KW-0064">Aspartyl protease</keyword>
<dbReference type="InterPro" id="IPR039537">
    <property type="entry name" value="Retrotran_Ty1/copia-like"/>
</dbReference>
<dbReference type="PANTHER" id="PTHR42648:SF25">
    <property type="entry name" value="RNA-DIRECTED DNA POLYMERASE"/>
    <property type="match status" value="1"/>
</dbReference>
<name>A0A835B562_9POAL</name>
<feature type="compositionally biased region" description="Basic and acidic residues" evidence="6">
    <location>
        <begin position="334"/>
        <end position="347"/>
    </location>
</feature>
<organism evidence="9 10">
    <name type="scientific">Digitaria exilis</name>
    <dbReference type="NCBI Taxonomy" id="1010633"/>
    <lineage>
        <taxon>Eukaryota</taxon>
        <taxon>Viridiplantae</taxon>
        <taxon>Streptophyta</taxon>
        <taxon>Embryophyta</taxon>
        <taxon>Tracheophyta</taxon>
        <taxon>Spermatophyta</taxon>
        <taxon>Magnoliopsida</taxon>
        <taxon>Liliopsida</taxon>
        <taxon>Poales</taxon>
        <taxon>Poaceae</taxon>
        <taxon>PACMAD clade</taxon>
        <taxon>Panicoideae</taxon>
        <taxon>Panicodae</taxon>
        <taxon>Paniceae</taxon>
        <taxon>Anthephorinae</taxon>
        <taxon>Digitaria</taxon>
    </lineage>
</organism>
<evidence type="ECO:0000256" key="2">
    <source>
        <dbReference type="ARBA" id="ARBA00022723"/>
    </source>
</evidence>
<dbReference type="Gene3D" id="3.30.420.10">
    <property type="entry name" value="Ribonuclease H-like superfamily/Ribonuclease H"/>
    <property type="match status" value="1"/>
</dbReference>
<proteinExistence type="predicted"/>
<dbReference type="InterPro" id="IPR043502">
    <property type="entry name" value="DNA/RNA_pol_sf"/>
</dbReference>
<reference evidence="9" key="1">
    <citation type="submission" date="2020-07" db="EMBL/GenBank/DDBJ databases">
        <title>Genome sequence and genetic diversity analysis of an under-domesticated orphan crop, white fonio (Digitaria exilis).</title>
        <authorList>
            <person name="Bennetzen J.L."/>
            <person name="Chen S."/>
            <person name="Ma X."/>
            <person name="Wang X."/>
            <person name="Yssel A.E.J."/>
            <person name="Chaluvadi S.R."/>
            <person name="Johnson M."/>
            <person name="Gangashetty P."/>
            <person name="Hamidou F."/>
            <person name="Sanogo M.D."/>
            <person name="Zwaenepoel A."/>
            <person name="Wallace J."/>
            <person name="Van De Peer Y."/>
            <person name="Van Deynze A."/>
        </authorList>
    </citation>
    <scope>NUCLEOTIDE SEQUENCE</scope>
    <source>
        <tissue evidence="9">Leaves</tissue>
    </source>
</reference>
<evidence type="ECO:0000259" key="7">
    <source>
        <dbReference type="PROSITE" id="PS50158"/>
    </source>
</evidence>
<dbReference type="InterPro" id="IPR012337">
    <property type="entry name" value="RNaseH-like_sf"/>
</dbReference>
<keyword evidence="1" id="KW-0645">Protease</keyword>
<dbReference type="OrthoDB" id="694755at2759"/>
<dbReference type="SUPFAM" id="SSF53098">
    <property type="entry name" value="Ribonuclease H-like"/>
    <property type="match status" value="1"/>
</dbReference>
<feature type="compositionally biased region" description="Basic and acidic residues" evidence="6">
    <location>
        <begin position="313"/>
        <end position="324"/>
    </location>
</feature>
<dbReference type="PROSITE" id="PS50158">
    <property type="entry name" value="ZF_CCHC"/>
    <property type="match status" value="1"/>
</dbReference>
<evidence type="ECO:0000313" key="10">
    <source>
        <dbReference type="Proteomes" id="UP000636709"/>
    </source>
</evidence>
<evidence type="ECO:0000313" key="9">
    <source>
        <dbReference type="EMBL" id="KAF8690661.1"/>
    </source>
</evidence>
<sequence length="1281" mass="142293">MHESCTRGAAGAARSSVGDGARKADRGGHGGRPTSRWRALDHSSSTSSPTIALASTAPGRRPAEVVIRRTVKETGTSVQYPTLTCSNYNEWAMLMQVNMEAQGVWYAIEPEEEDIIEYRDDRLAMAAVLRSIPPEMLSALHSKHTAQAAWDTIKMILVGVQRVRESNTQQLRREFAAMAWKEAETAEDFTIRITCIANNLCILGDDIADVEVVRKMLQVVAISIETLLDLNSISVEEVTGRLRAIEQRRKPPPVIDNQGRLLMCEEEWRAKLKIQDAEKGNVGSSGGSGNASGGGRKNGWRGRGRGRGGSKPGSRDGKPDDKPQCKNCGCTGHWTKDCRSKPRKGEAHMAQGEESSEHSGATMTPSSSTRRREGPRPARQQDGARRRPLVSGQRSHKPHVGLQIGVHQHRLTICGTVKFGDDSEVAIEGTGTILFEGKNGEHIPLTVVYFILRLTTNIVSLGQLNKVGCDIHTKHGVLQIRDDKGKLIVHVKRSANRLYLLRTKIGRPLCLAARSTISAWLWHERYSHLHFDGLRKLQQHGMVDGLPHLEHVHQLCSNCVTTKLKQSPFPSQAKWRAKGLLDLVRGDLCGPITPATPGGKKHFLLLVDDFSRYMWVALLVAKSDAFAVVESGRRLRVLRTDNGGGFTSVTFETYCAERGIKRQHTAPYTPQQNGVVERRNQTVVTMARGLLKGRNMPATFWGEVVATAVYLLNHALTKAVDAMTLFEAWYGYKPDVRHLRTFGCVAYIRTTKPHLKKFDDRGTAAVFIGYELGSKAWRFYDPATRRAVVSRDIVFNEPTAWAWKDETVDVGISSEFTIKDMETVYHDEPTEASPIPMSPGPATPAASTPHGTAMPTLPAPPTSSPQVEFVSPPPDSEPLWDTDNDDDHIPRYCTIDNLLETTTPTFMGYAAHARQVAAELHAQIEEEPATFVGAERHEPWRRAMLEEMDSIQNNKTWRLVPLPSGHRPIGLKWVFKMKKDASGKVVKHKARLVAKGYVQQPGVDFDMDVKSAFLNGELQEEVYVRQPPGFVVTGQEDKVLRLDKALHGLRQAPRVWNAKLDKTLRTGACRLRRGQGSSRLLVGVYVDDLIITGNDSNEIDYFKKQMLCQAAYARKILERAGLESCNPCHTPMVPRLKLSKGSTAAPVNATEYWGLVGCLRYLLNTRPDIAFAVGYVSRFMEHPTVDHLNAVKRILCYIAGTIDFGCHYKQDYIEMKLLGYSDADMGGDMDTRMSTTGVFHAPVARPVRHDLAWGMVHAKRIVAGMADGNKPILKLVQPRPF</sequence>
<dbReference type="GO" id="GO:0008270">
    <property type="term" value="F:zinc ion binding"/>
    <property type="evidence" value="ECO:0007669"/>
    <property type="project" value="UniProtKB-KW"/>
</dbReference>
<keyword evidence="4" id="KW-0378">Hydrolase</keyword>
<dbReference type="InterPro" id="IPR001584">
    <property type="entry name" value="Integrase_cat-core"/>
</dbReference>
<dbReference type="InterPro" id="IPR001878">
    <property type="entry name" value="Znf_CCHC"/>
</dbReference>
<feature type="compositionally biased region" description="Low complexity" evidence="6">
    <location>
        <begin position="843"/>
        <end position="853"/>
    </location>
</feature>
<dbReference type="Pfam" id="PF25597">
    <property type="entry name" value="SH3_retrovirus"/>
    <property type="match status" value="1"/>
</dbReference>
<keyword evidence="10" id="KW-1185">Reference proteome</keyword>
<protein>
    <recommendedName>
        <fullName evidence="11">Polyprotein</fullName>
    </recommendedName>
</protein>
<dbReference type="GO" id="GO:0003676">
    <property type="term" value="F:nucleic acid binding"/>
    <property type="evidence" value="ECO:0007669"/>
    <property type="project" value="InterPro"/>
</dbReference>
<keyword evidence="5" id="KW-0863">Zinc-finger</keyword>
<evidence type="ECO:0008006" key="11">
    <source>
        <dbReference type="Google" id="ProtNLM"/>
    </source>
</evidence>
<feature type="compositionally biased region" description="Basic residues" evidence="6">
    <location>
        <begin position="298"/>
        <end position="308"/>
    </location>
</feature>
<dbReference type="Pfam" id="PF22936">
    <property type="entry name" value="Pol_BBD"/>
    <property type="match status" value="1"/>
</dbReference>
<dbReference type="SUPFAM" id="SSF56672">
    <property type="entry name" value="DNA/RNA polymerases"/>
    <property type="match status" value="1"/>
</dbReference>
<dbReference type="PROSITE" id="PS50994">
    <property type="entry name" value="INTEGRASE"/>
    <property type="match status" value="1"/>
</dbReference>
<feature type="domain" description="CCHC-type" evidence="7">
    <location>
        <begin position="325"/>
        <end position="340"/>
    </location>
</feature>
<gene>
    <name evidence="9" type="ORF">HU200_041034</name>
</gene>
<feature type="region of interest" description="Disordered" evidence="6">
    <location>
        <begin position="829"/>
        <end position="874"/>
    </location>
</feature>
<dbReference type="InterPro" id="IPR054722">
    <property type="entry name" value="PolX-like_BBD"/>
</dbReference>
<feature type="region of interest" description="Disordered" evidence="6">
    <location>
        <begin position="275"/>
        <end position="400"/>
    </location>
</feature>
<feature type="region of interest" description="Disordered" evidence="6">
    <location>
        <begin position="1"/>
        <end position="60"/>
    </location>
</feature>